<dbReference type="Pfam" id="PF07732">
    <property type="entry name" value="Cu-oxidase_3"/>
    <property type="match status" value="1"/>
</dbReference>
<dbReference type="InterPro" id="IPR045087">
    <property type="entry name" value="Cu-oxidase_fam"/>
</dbReference>
<evidence type="ECO:0000256" key="6">
    <source>
        <dbReference type="ARBA" id="ARBA00041027"/>
    </source>
</evidence>
<organism evidence="14 15">
    <name type="scientific">Micromonospora cathayae</name>
    <dbReference type="NCBI Taxonomy" id="3028804"/>
    <lineage>
        <taxon>Bacteria</taxon>
        <taxon>Bacillati</taxon>
        <taxon>Actinomycetota</taxon>
        <taxon>Actinomycetes</taxon>
        <taxon>Micromonosporales</taxon>
        <taxon>Micromonosporaceae</taxon>
        <taxon>Micromonospora</taxon>
    </lineage>
</organism>
<dbReference type="SUPFAM" id="SSF49503">
    <property type="entry name" value="Cupredoxins"/>
    <property type="match status" value="3"/>
</dbReference>
<comment type="catalytic activity">
    <reaction evidence="9">
        <text>4 Cu(+) + O2 + 4 H(+) = 4 Cu(2+) + 2 H2O</text>
        <dbReference type="Rhea" id="RHEA:30083"/>
        <dbReference type="ChEBI" id="CHEBI:15377"/>
        <dbReference type="ChEBI" id="CHEBI:15378"/>
        <dbReference type="ChEBI" id="CHEBI:15379"/>
        <dbReference type="ChEBI" id="CHEBI:29036"/>
        <dbReference type="ChEBI" id="CHEBI:49552"/>
        <dbReference type="EC" id="1.16.3.4"/>
    </reaction>
    <physiologicalReaction direction="left-to-right" evidence="9">
        <dbReference type="Rhea" id="RHEA:30084"/>
    </physiologicalReaction>
</comment>
<comment type="subunit">
    <text evidence="2">Monomer.</text>
</comment>
<dbReference type="PANTHER" id="PTHR48267">
    <property type="entry name" value="CUPREDOXIN SUPERFAMILY PROTEIN"/>
    <property type="match status" value="1"/>
</dbReference>
<evidence type="ECO:0000313" key="14">
    <source>
        <dbReference type="EMBL" id="WDZ83480.1"/>
    </source>
</evidence>
<feature type="domain" description="Plastocyanin-like" evidence="12">
    <location>
        <begin position="353"/>
        <end position="465"/>
    </location>
</feature>
<keyword evidence="11" id="KW-0732">Signal</keyword>
<dbReference type="InterPro" id="IPR002355">
    <property type="entry name" value="Cu_oxidase_Cu_BS"/>
</dbReference>
<evidence type="ECO:0000256" key="10">
    <source>
        <dbReference type="SAM" id="MobiDB-lite"/>
    </source>
</evidence>
<dbReference type="Proteomes" id="UP001219605">
    <property type="component" value="Chromosome"/>
</dbReference>
<feature type="domain" description="Plastocyanin-like" evidence="13">
    <location>
        <begin position="69"/>
        <end position="181"/>
    </location>
</feature>
<sequence>MPNRRHFLALGVTTGSMLAAGVMHRAAASPTAEPTTADQPFSVPMPVPVTKRPTRTVRGTDLYRMAIKPARVEILPGKTTAVYSYDGQFLGPTIRADLGRPVKVEFTNQLDHPANVHLHGGHVAADSDGFPMDVIEPGQSRTYNYPNLQRGATLWYHDHAHHMEAEHVFRGLHGFYLIEDGSSARLGLPTGAYDVPIMFRDVQFDENGELLYQIERDTILTNGKVQPFFRVGTRRYRFRLLNASTEKGFDLVLGDGEPMTQIASDGGLLPAPLPRTLVRLSAGERQEVVIDFARYPVGTQLVLNDARSGVPVLRFDVVRQEANRRRMPTTLVPLPPMPRATRERDVDFSFDLSGFPVGQVNGKPYDPDRVDFTIKRGSTEIWRIHNSDPDGIDHNFHLHMTHFRVLDRDGAPPLPEDAGLKDTIYVPAGARNIRVQAHFPRYTGKYVFHCHFLEHSSIGMMATMEIVP</sequence>
<evidence type="ECO:0000256" key="11">
    <source>
        <dbReference type="SAM" id="SignalP"/>
    </source>
</evidence>
<reference evidence="14 15" key="1">
    <citation type="submission" date="2023-02" db="EMBL/GenBank/DDBJ databases">
        <authorList>
            <person name="Mo P."/>
        </authorList>
    </citation>
    <scope>NUCLEOTIDE SEQUENCE [LARGE SCALE GENOMIC DNA]</scope>
    <source>
        <strain evidence="14 15">HUAS 3</strain>
    </source>
</reference>
<dbReference type="Gene3D" id="2.60.40.420">
    <property type="entry name" value="Cupredoxins - blue copper proteins"/>
    <property type="match status" value="3"/>
</dbReference>
<dbReference type="EMBL" id="CP118615">
    <property type="protein sequence ID" value="WDZ83480.1"/>
    <property type="molecule type" value="Genomic_DNA"/>
</dbReference>
<evidence type="ECO:0000256" key="1">
    <source>
        <dbReference type="ARBA" id="ARBA00010609"/>
    </source>
</evidence>
<evidence type="ECO:0000313" key="15">
    <source>
        <dbReference type="Proteomes" id="UP001219605"/>
    </source>
</evidence>
<accession>A0ABY7ZKG0</accession>
<proteinExistence type="inferred from homology"/>
<protein>
    <recommendedName>
        <fullName evidence="6">Multicopper oxidase CueO</fullName>
        <ecNumber evidence="5">1.16.3.4</ecNumber>
    </recommendedName>
    <alternativeName>
        <fullName evidence="7">Copper efflux oxidase</fullName>
    </alternativeName>
    <alternativeName>
        <fullName evidence="8">Cuprous oxidase</fullName>
    </alternativeName>
</protein>
<evidence type="ECO:0000256" key="5">
    <source>
        <dbReference type="ARBA" id="ARBA00038978"/>
    </source>
</evidence>
<keyword evidence="3" id="KW-0479">Metal-binding</keyword>
<evidence type="ECO:0000256" key="8">
    <source>
        <dbReference type="ARBA" id="ARBA00043090"/>
    </source>
</evidence>
<comment type="similarity">
    <text evidence="1">Belongs to the multicopper oxidase family.</text>
</comment>
<evidence type="ECO:0000256" key="7">
    <source>
        <dbReference type="ARBA" id="ARBA00042896"/>
    </source>
</evidence>
<feature type="region of interest" description="Disordered" evidence="10">
    <location>
        <begin position="29"/>
        <end position="53"/>
    </location>
</feature>
<dbReference type="InterPro" id="IPR011706">
    <property type="entry name" value="Cu-oxidase_C"/>
</dbReference>
<dbReference type="InterPro" id="IPR006311">
    <property type="entry name" value="TAT_signal"/>
</dbReference>
<dbReference type="EC" id="1.16.3.4" evidence="5"/>
<dbReference type="CDD" id="cd13890">
    <property type="entry name" value="CuRO_3_CueO_FtsP"/>
    <property type="match status" value="1"/>
</dbReference>
<dbReference type="PANTHER" id="PTHR48267:SF1">
    <property type="entry name" value="BILIRUBIN OXIDASE"/>
    <property type="match status" value="1"/>
</dbReference>
<dbReference type="InterPro" id="IPR008972">
    <property type="entry name" value="Cupredoxin"/>
</dbReference>
<keyword evidence="15" id="KW-1185">Reference proteome</keyword>
<evidence type="ECO:0000259" key="12">
    <source>
        <dbReference type="Pfam" id="PF07731"/>
    </source>
</evidence>
<gene>
    <name evidence="14" type="ORF">PVK37_23880</name>
</gene>
<dbReference type="PROSITE" id="PS00080">
    <property type="entry name" value="MULTICOPPER_OXIDASE2"/>
    <property type="match status" value="1"/>
</dbReference>
<feature type="chain" id="PRO_5047352050" description="Multicopper oxidase CueO" evidence="11">
    <location>
        <begin position="20"/>
        <end position="468"/>
    </location>
</feature>
<evidence type="ECO:0000256" key="4">
    <source>
        <dbReference type="ARBA" id="ARBA00023002"/>
    </source>
</evidence>
<dbReference type="InterPro" id="IPR011707">
    <property type="entry name" value="Cu-oxidase-like_N"/>
</dbReference>
<dbReference type="PROSITE" id="PS51318">
    <property type="entry name" value="TAT"/>
    <property type="match status" value="1"/>
</dbReference>
<name>A0ABY7ZKG0_9ACTN</name>
<feature type="signal peptide" evidence="11">
    <location>
        <begin position="1"/>
        <end position="19"/>
    </location>
</feature>
<evidence type="ECO:0000256" key="3">
    <source>
        <dbReference type="ARBA" id="ARBA00022723"/>
    </source>
</evidence>
<evidence type="ECO:0000259" key="13">
    <source>
        <dbReference type="Pfam" id="PF07732"/>
    </source>
</evidence>
<evidence type="ECO:0000256" key="2">
    <source>
        <dbReference type="ARBA" id="ARBA00011245"/>
    </source>
</evidence>
<dbReference type="RefSeq" id="WP_275030015.1">
    <property type="nucleotide sequence ID" value="NZ_CP118615.1"/>
</dbReference>
<keyword evidence="4" id="KW-0560">Oxidoreductase</keyword>
<dbReference type="Pfam" id="PF07731">
    <property type="entry name" value="Cu-oxidase_2"/>
    <property type="match status" value="1"/>
</dbReference>
<evidence type="ECO:0000256" key="9">
    <source>
        <dbReference type="ARBA" id="ARBA00048092"/>
    </source>
</evidence>